<dbReference type="RefSeq" id="WP_154539544.1">
    <property type="nucleotide sequence ID" value="NZ_VUND01000001.1"/>
</dbReference>
<evidence type="ECO:0000259" key="2">
    <source>
        <dbReference type="Pfam" id="PF02517"/>
    </source>
</evidence>
<proteinExistence type="predicted"/>
<feature type="transmembrane region" description="Helical" evidence="1">
    <location>
        <begin position="134"/>
        <end position="152"/>
    </location>
</feature>
<dbReference type="InterPro" id="IPR042150">
    <property type="entry name" value="MmRce1-like"/>
</dbReference>
<dbReference type="GO" id="GO:0008237">
    <property type="term" value="F:metallopeptidase activity"/>
    <property type="evidence" value="ECO:0007669"/>
    <property type="project" value="UniProtKB-KW"/>
</dbReference>
<reference evidence="3 4" key="1">
    <citation type="submission" date="2019-08" db="EMBL/GenBank/DDBJ databases">
        <title>In-depth cultivation of the pig gut microbiome towards novel bacterial diversity and tailored functional studies.</title>
        <authorList>
            <person name="Wylensek D."/>
            <person name="Hitch T.C.A."/>
            <person name="Clavel T."/>
        </authorList>
    </citation>
    <scope>NUCLEOTIDE SEQUENCE [LARGE SCALE GENOMIC DNA]</scope>
    <source>
        <strain evidence="3 4">WB01_CNA04</strain>
    </source>
</reference>
<organism evidence="3 4">
    <name type="scientific">Parafannyhessea umbonata</name>
    <dbReference type="NCBI Taxonomy" id="604330"/>
    <lineage>
        <taxon>Bacteria</taxon>
        <taxon>Bacillati</taxon>
        <taxon>Actinomycetota</taxon>
        <taxon>Coriobacteriia</taxon>
        <taxon>Coriobacteriales</taxon>
        <taxon>Atopobiaceae</taxon>
        <taxon>Parafannyhessea</taxon>
    </lineage>
</organism>
<dbReference type="PANTHER" id="PTHR35797:SF1">
    <property type="entry name" value="PROTEASE"/>
    <property type="match status" value="1"/>
</dbReference>
<keyword evidence="3" id="KW-0378">Hydrolase</keyword>
<dbReference type="GO" id="GO:0006508">
    <property type="term" value="P:proteolysis"/>
    <property type="evidence" value="ECO:0007669"/>
    <property type="project" value="UniProtKB-KW"/>
</dbReference>
<keyword evidence="1" id="KW-1133">Transmembrane helix</keyword>
<keyword evidence="3" id="KW-0645">Protease</keyword>
<dbReference type="GO" id="GO:0080120">
    <property type="term" value="P:CAAX-box protein maturation"/>
    <property type="evidence" value="ECO:0007669"/>
    <property type="project" value="UniProtKB-ARBA"/>
</dbReference>
<dbReference type="PANTHER" id="PTHR35797">
    <property type="entry name" value="PROTEASE-RELATED"/>
    <property type="match status" value="1"/>
</dbReference>
<accession>A0A6N7X8V6</accession>
<dbReference type="GO" id="GO:0004175">
    <property type="term" value="F:endopeptidase activity"/>
    <property type="evidence" value="ECO:0007669"/>
    <property type="project" value="UniProtKB-ARBA"/>
</dbReference>
<keyword evidence="1" id="KW-0812">Transmembrane</keyword>
<dbReference type="EMBL" id="VUND01000001">
    <property type="protein sequence ID" value="MST59637.1"/>
    <property type="molecule type" value="Genomic_DNA"/>
</dbReference>
<protein>
    <submittedName>
        <fullName evidence="3">CPBP family intramembrane metalloprotease</fullName>
    </submittedName>
</protein>
<comment type="caution">
    <text evidence="3">The sequence shown here is derived from an EMBL/GenBank/DDBJ whole genome shotgun (WGS) entry which is preliminary data.</text>
</comment>
<evidence type="ECO:0000313" key="4">
    <source>
        <dbReference type="Proteomes" id="UP000434342"/>
    </source>
</evidence>
<keyword evidence="1" id="KW-0472">Membrane</keyword>
<evidence type="ECO:0000313" key="3">
    <source>
        <dbReference type="EMBL" id="MST59637.1"/>
    </source>
</evidence>
<feature type="transmembrane region" description="Helical" evidence="1">
    <location>
        <begin position="102"/>
        <end position="122"/>
    </location>
</feature>
<dbReference type="AlphaFoldDB" id="A0A6N7X8V6"/>
<name>A0A6N7X8V6_9ACTN</name>
<sequence length="158" mass="16756">MAVQVLFSAVLAPFLNMLLAIGEEAGWRGFLYPALGERMPKVRAAVLSGVAWGAWHAPLIAMGYNYGSDYLGFPALGIVAMTVFCMAFGTFLCYLRERSGSVWPCALAHGSLNAVAGLGLWFSCSGYGICGPTPLGLLGCMPTVLLAVWLLVKSSTSR</sequence>
<feature type="transmembrane region" description="Helical" evidence="1">
    <location>
        <begin position="70"/>
        <end position="95"/>
    </location>
</feature>
<evidence type="ECO:0000256" key="1">
    <source>
        <dbReference type="SAM" id="Phobius"/>
    </source>
</evidence>
<dbReference type="Pfam" id="PF02517">
    <property type="entry name" value="Rce1-like"/>
    <property type="match status" value="1"/>
</dbReference>
<feature type="transmembrane region" description="Helical" evidence="1">
    <location>
        <begin position="6"/>
        <end position="23"/>
    </location>
</feature>
<feature type="domain" description="CAAX prenyl protease 2/Lysostaphin resistance protein A-like" evidence="2">
    <location>
        <begin position="9"/>
        <end position="115"/>
    </location>
</feature>
<dbReference type="Proteomes" id="UP000434342">
    <property type="component" value="Unassembled WGS sequence"/>
</dbReference>
<dbReference type="InterPro" id="IPR003675">
    <property type="entry name" value="Rce1/LyrA-like_dom"/>
</dbReference>
<gene>
    <name evidence="3" type="ORF">FYJ69_01750</name>
</gene>
<keyword evidence="3" id="KW-0482">Metalloprotease</keyword>